<organism evidence="1 2">
    <name type="scientific">Lucifera butyrica</name>
    <dbReference type="NCBI Taxonomy" id="1351585"/>
    <lineage>
        <taxon>Bacteria</taxon>
        <taxon>Bacillati</taxon>
        <taxon>Bacillota</taxon>
        <taxon>Negativicutes</taxon>
        <taxon>Veillonellales</taxon>
        <taxon>Veillonellaceae</taxon>
        <taxon>Lucifera</taxon>
    </lineage>
</organism>
<proteinExistence type="predicted"/>
<dbReference type="OrthoDB" id="126440at2"/>
<protein>
    <submittedName>
        <fullName evidence="1">Uncharacterized protein</fullName>
    </submittedName>
</protein>
<accession>A0A498R314</accession>
<gene>
    <name evidence="1" type="ORF">LUCI_0424</name>
</gene>
<dbReference type="AlphaFoldDB" id="A0A498R314"/>
<keyword evidence="2" id="KW-1185">Reference proteome</keyword>
<reference evidence="1 2" key="1">
    <citation type="submission" date="2018-06" db="EMBL/GenBank/DDBJ databases">
        <authorList>
            <person name="Strepis N."/>
        </authorList>
    </citation>
    <scope>NUCLEOTIDE SEQUENCE [LARGE SCALE GENOMIC DNA]</scope>
    <source>
        <strain evidence="1">LUCI</strain>
    </source>
</reference>
<dbReference type="Proteomes" id="UP000277811">
    <property type="component" value="Unassembled WGS sequence"/>
</dbReference>
<sequence length="181" mass="19705">MKTGFRRMVQSMTILIGLLGVFAWASWDQLGNLAHMYLPETATSLRGQWVGILDVEKPSASLAKKSEKAVIRIDFRGSNAALGIYEGKGELFIEGEKNPRPLKLTFVREKENGTVNAMVECEGINFFDGKKSAGMMAVKLQGIGASPLKVVGMLYKGDDAEYQALRMGLGESALPTDTGEQ</sequence>
<evidence type="ECO:0000313" key="2">
    <source>
        <dbReference type="Proteomes" id="UP000277811"/>
    </source>
</evidence>
<evidence type="ECO:0000313" key="1">
    <source>
        <dbReference type="EMBL" id="VBB05217.1"/>
    </source>
</evidence>
<dbReference type="EMBL" id="UPPP01000054">
    <property type="protein sequence ID" value="VBB05217.1"/>
    <property type="molecule type" value="Genomic_DNA"/>
</dbReference>
<name>A0A498R314_9FIRM</name>